<proteinExistence type="predicted"/>
<dbReference type="RefSeq" id="WP_275307829.1">
    <property type="nucleotide sequence ID" value="NZ_CP095749.1"/>
</dbReference>
<gene>
    <name evidence="1" type="ORF">MOV08_16030</name>
</gene>
<accession>A0ABY8A8M3</accession>
<dbReference type="Proteomes" id="UP001218629">
    <property type="component" value="Chromosome"/>
</dbReference>
<evidence type="ECO:0000313" key="1">
    <source>
        <dbReference type="EMBL" id="WEB40641.1"/>
    </source>
</evidence>
<sequence length="137" mass="13731">MSLLGNVPLAAEIGVASSVFSAGALALHGVARAAGGEDVVSNRTLAQDSLGLVPLAAGARVGGKLGTAILRSRTADGASNFGLVDSVAGLFGDPSVFDNFLPKNPRQVIEMGFGPLLPALENAWNKGSEKDSVASDG</sequence>
<keyword evidence="2" id="KW-1185">Reference proteome</keyword>
<evidence type="ECO:0000313" key="2">
    <source>
        <dbReference type="Proteomes" id="UP001218629"/>
    </source>
</evidence>
<dbReference type="EMBL" id="CP095749">
    <property type="protein sequence ID" value="WEB40641.1"/>
    <property type="molecule type" value="Genomic_DNA"/>
</dbReference>
<name>A0ABY8A8M3_9ACTN</name>
<reference evidence="1 2" key="1">
    <citation type="submission" date="2022-03" db="EMBL/GenBank/DDBJ databases">
        <title>Streptomyces yunnanensis P86,complete genome.</title>
        <authorList>
            <person name="Chen S."/>
            <person name="Zhang Q."/>
        </authorList>
    </citation>
    <scope>NUCLEOTIDE SEQUENCE [LARGE SCALE GENOMIC DNA]</scope>
    <source>
        <strain evidence="1 2">P86</strain>
    </source>
</reference>
<protein>
    <submittedName>
        <fullName evidence="1">Uncharacterized protein</fullName>
    </submittedName>
</protein>
<organism evidence="1 2">
    <name type="scientific">Streptomyces yunnanensis</name>
    <dbReference type="NCBI Taxonomy" id="156453"/>
    <lineage>
        <taxon>Bacteria</taxon>
        <taxon>Bacillati</taxon>
        <taxon>Actinomycetota</taxon>
        <taxon>Actinomycetes</taxon>
        <taxon>Kitasatosporales</taxon>
        <taxon>Streptomycetaceae</taxon>
        <taxon>Streptomyces</taxon>
    </lineage>
</organism>